<dbReference type="InterPro" id="IPR002716">
    <property type="entry name" value="PIN_dom"/>
</dbReference>
<feature type="domain" description="PIN" evidence="1">
    <location>
        <begin position="1"/>
        <end position="82"/>
    </location>
</feature>
<dbReference type="NCBIfam" id="TIGR00305">
    <property type="entry name" value="putative toxin-antitoxin system toxin component, PIN family"/>
    <property type="match status" value="1"/>
</dbReference>
<keyword evidence="3" id="KW-1185">Reference proteome</keyword>
<dbReference type="Pfam" id="PF13470">
    <property type="entry name" value="PIN_3"/>
    <property type="match status" value="1"/>
</dbReference>
<dbReference type="PANTHER" id="PTHR34610">
    <property type="entry name" value="SSL7007 PROTEIN"/>
    <property type="match status" value="1"/>
</dbReference>
<dbReference type="EMBL" id="FWEV01000044">
    <property type="protein sequence ID" value="SLM28520.1"/>
    <property type="molecule type" value="Genomic_DNA"/>
</dbReference>
<evidence type="ECO:0000313" key="2">
    <source>
        <dbReference type="EMBL" id="SLM28520.1"/>
    </source>
</evidence>
<proteinExistence type="predicted"/>
<sequence length="122" mass="13941">MVSPEIIKEYWRVLHYPKIVKRLEKMGIPISTAESILKNFNEIATVTLGDLEVKVIADDPTDDKFLSCAVEGEADFIVSGDDHLLSVKEFQGIRILTPQAFLEMNVREYPSWPPDSNRWYGN</sequence>
<accession>A0A1W1H7R0</accession>
<name>A0A1W1H7R0_9BACT</name>
<dbReference type="InterPro" id="IPR002850">
    <property type="entry name" value="PIN_toxin-like"/>
</dbReference>
<dbReference type="STRING" id="1246637.MTBBW1_1380067"/>
<dbReference type="PANTHER" id="PTHR34610:SF3">
    <property type="entry name" value="SSL7007 PROTEIN"/>
    <property type="match status" value="1"/>
</dbReference>
<dbReference type="Proteomes" id="UP000191931">
    <property type="component" value="Unassembled WGS sequence"/>
</dbReference>
<evidence type="ECO:0000259" key="1">
    <source>
        <dbReference type="Pfam" id="PF13470"/>
    </source>
</evidence>
<dbReference type="AlphaFoldDB" id="A0A1W1H7R0"/>
<protein>
    <recommendedName>
        <fullName evidence="1">PIN domain-containing protein</fullName>
    </recommendedName>
</protein>
<reference evidence="2 3" key="1">
    <citation type="submission" date="2017-03" db="EMBL/GenBank/DDBJ databases">
        <authorList>
            <person name="Afonso C.L."/>
            <person name="Miller P.J."/>
            <person name="Scott M.A."/>
            <person name="Spackman E."/>
            <person name="Goraichik I."/>
            <person name="Dimitrov K.M."/>
            <person name="Suarez D.L."/>
            <person name="Swayne D.E."/>
        </authorList>
    </citation>
    <scope>NUCLEOTIDE SEQUENCE [LARGE SCALE GENOMIC DNA]</scope>
    <source>
        <strain evidence="2">PRJEB14757</strain>
    </source>
</reference>
<organism evidence="2 3">
    <name type="scientific">Desulfamplus magnetovallimortis</name>
    <dbReference type="NCBI Taxonomy" id="1246637"/>
    <lineage>
        <taxon>Bacteria</taxon>
        <taxon>Pseudomonadati</taxon>
        <taxon>Thermodesulfobacteriota</taxon>
        <taxon>Desulfobacteria</taxon>
        <taxon>Desulfobacterales</taxon>
        <taxon>Desulfobacteraceae</taxon>
        <taxon>Desulfamplus</taxon>
    </lineage>
</organism>
<evidence type="ECO:0000313" key="3">
    <source>
        <dbReference type="Proteomes" id="UP000191931"/>
    </source>
</evidence>
<gene>
    <name evidence="2" type="ORF">MTBBW1_1380067</name>
</gene>